<dbReference type="InterPro" id="IPR002312">
    <property type="entry name" value="Asp/Asn-tRNA-synth_IIb"/>
</dbReference>
<dbReference type="GO" id="GO:0006422">
    <property type="term" value="P:aspartyl-tRNA aminoacylation"/>
    <property type="evidence" value="ECO:0007669"/>
    <property type="project" value="UniProtKB-UniRule"/>
</dbReference>
<dbReference type="NCBIfam" id="NF003483">
    <property type="entry name" value="PRK05159.1"/>
    <property type="match status" value="1"/>
</dbReference>
<gene>
    <name evidence="9 12" type="primary">aspS</name>
    <name evidence="12" type="ORF">LZ495_26500</name>
</gene>
<feature type="binding site" evidence="9">
    <location>
        <position position="187"/>
    </location>
    <ligand>
        <name>L-aspartate</name>
        <dbReference type="ChEBI" id="CHEBI:29991"/>
    </ligand>
</feature>
<evidence type="ECO:0000259" key="11">
    <source>
        <dbReference type="PROSITE" id="PS50862"/>
    </source>
</evidence>
<comment type="function">
    <text evidence="9">Aspartyl-tRNA synthetase with relaxed tRNA specificity since it is able to aspartylate not only its cognate tRNA(Asp) but also tRNA(Asn). Reaction proceeds in two steps: L-aspartate is first activated by ATP to form Asp-AMP and then transferred to the acceptor end of tRNA(Asp/Asn).</text>
</comment>
<comment type="subunit">
    <text evidence="9">Homodimer.</text>
</comment>
<dbReference type="AlphaFoldDB" id="A0AA41U2J3"/>
<dbReference type="PRINTS" id="PR01042">
    <property type="entry name" value="TRNASYNTHASP"/>
</dbReference>
<evidence type="ECO:0000313" key="13">
    <source>
        <dbReference type="Proteomes" id="UP001165378"/>
    </source>
</evidence>
<dbReference type="InterPro" id="IPR004365">
    <property type="entry name" value="NA-bd_OB_tRNA"/>
</dbReference>
<dbReference type="SUPFAM" id="SSF55681">
    <property type="entry name" value="Class II aaRS and biotin synthetases"/>
    <property type="match status" value="1"/>
</dbReference>
<comment type="similarity">
    <text evidence="2 9">Belongs to the class-II aminoacyl-tRNA synthetase family. Type 2 subfamily.</text>
</comment>
<keyword evidence="8 9" id="KW-0030">Aminoacyl-tRNA synthetase</keyword>
<accession>A0AA41U2J3</accession>
<keyword evidence="6 9" id="KW-0067">ATP-binding</keyword>
<dbReference type="PANTHER" id="PTHR43450:SF1">
    <property type="entry name" value="ASPARTATE--TRNA LIGASE, CYTOPLASMIC"/>
    <property type="match status" value="1"/>
</dbReference>
<dbReference type="PANTHER" id="PTHR43450">
    <property type="entry name" value="ASPARTYL-TRNA SYNTHETASE"/>
    <property type="match status" value="1"/>
</dbReference>
<feature type="binding site" evidence="9">
    <location>
        <position position="385"/>
    </location>
    <ligand>
        <name>L-aspartate</name>
        <dbReference type="ChEBI" id="CHEBI:29991"/>
    </ligand>
</feature>
<keyword evidence="3 9" id="KW-0963">Cytoplasm</keyword>
<keyword evidence="13" id="KW-1185">Reference proteome</keyword>
<dbReference type="Proteomes" id="UP001165378">
    <property type="component" value="Unassembled WGS sequence"/>
</dbReference>
<dbReference type="GO" id="GO:0003723">
    <property type="term" value="F:RNA binding"/>
    <property type="evidence" value="ECO:0007669"/>
    <property type="project" value="TreeGrafter"/>
</dbReference>
<protein>
    <recommendedName>
        <fullName evidence="9">Aspartate--tRNA(Asp/Asn) ligase</fullName>
        <ecNumber evidence="9">6.1.1.23</ecNumber>
    </recommendedName>
    <alternativeName>
        <fullName evidence="9">Aspartyl-tRNA synthetase</fullName>
        <shortName evidence="9">AspRS</shortName>
    </alternativeName>
    <alternativeName>
        <fullName evidence="9">Non-discriminating aspartyl-tRNA synthetase</fullName>
        <shortName evidence="9">ND-AspRS</shortName>
    </alternativeName>
</protein>
<dbReference type="Pfam" id="PF00152">
    <property type="entry name" value="tRNA-synt_2"/>
    <property type="match status" value="1"/>
</dbReference>
<evidence type="ECO:0000256" key="8">
    <source>
        <dbReference type="ARBA" id="ARBA00023146"/>
    </source>
</evidence>
<name>A0AA41U2J3_9ACTN</name>
<feature type="region of interest" description="Aspartate" evidence="9">
    <location>
        <begin position="209"/>
        <end position="212"/>
    </location>
</feature>
<feature type="compositionally biased region" description="Low complexity" evidence="10">
    <location>
        <begin position="1"/>
        <end position="13"/>
    </location>
</feature>
<dbReference type="InterPro" id="IPR004364">
    <property type="entry name" value="Aa-tRNA-synt_II"/>
</dbReference>
<dbReference type="GO" id="GO:0017101">
    <property type="term" value="C:aminoacyl-tRNA synthetase multienzyme complex"/>
    <property type="evidence" value="ECO:0007669"/>
    <property type="project" value="TreeGrafter"/>
</dbReference>
<dbReference type="GO" id="GO:0004815">
    <property type="term" value="F:aspartate-tRNA ligase activity"/>
    <property type="evidence" value="ECO:0007669"/>
    <property type="project" value="UniProtKB-UniRule"/>
</dbReference>
<comment type="caution">
    <text evidence="12">The sequence shown here is derived from an EMBL/GenBank/DDBJ whole genome shotgun (WGS) entry which is preliminary data.</text>
</comment>
<feature type="binding site" evidence="9">
    <location>
        <begin position="230"/>
        <end position="232"/>
    </location>
    <ligand>
        <name>ATP</name>
        <dbReference type="ChEBI" id="CHEBI:30616"/>
    </ligand>
</feature>
<proteinExistence type="inferred from homology"/>
<evidence type="ECO:0000256" key="9">
    <source>
        <dbReference type="HAMAP-Rule" id="MF_02075"/>
    </source>
</evidence>
<evidence type="ECO:0000256" key="5">
    <source>
        <dbReference type="ARBA" id="ARBA00022741"/>
    </source>
</evidence>
<sequence>MISKPTTPSAAPSAAPPAGSPAVPRVLAAELPQHVGRHVTLQGWLHRRRALKTATFLVLRDRSGLSQTVVTDPRTAAAVAGFPEETVLQVEGLATASTQAPGGVEVTSPTVTALSGPAAPGPFDLYRPDVPAALPTILDHAPVALRHPRLRAPHLVSAASVAGFRAALDELAFTEVHTPKVVGTATESGAEVFSVDWFGSPAYLAQSPQFFKQSMVGVFERVYETGPVFRAEPHDTARHLAQYTSLDAELGFIADHRDVMAVVRHVLAGMTASVRTRAGEACALLDVELPDVPAHIPEIHFADAQELIAAHTDEDPRGEPDLAPAHERWLSAWAVREHGSEFLFVTGYPMAKRPFYTHPQPGRPEYSNSFDLLFRGLELVTGGQRLHRHDDYLAALAARGLSPEPYEGYLAAFRHGMPPHGGFALGLERWTARLIGADNIRRTALFPRDIHRLSP</sequence>
<keyword evidence="5 9" id="KW-0547">Nucleotide-binding</keyword>
<evidence type="ECO:0000256" key="1">
    <source>
        <dbReference type="ARBA" id="ARBA00004496"/>
    </source>
</evidence>
<feature type="binding site" evidence="9">
    <location>
        <position position="381"/>
    </location>
    <ligand>
        <name>L-aspartate</name>
        <dbReference type="ChEBI" id="CHEBI:29991"/>
    </ligand>
</feature>
<dbReference type="GO" id="GO:0005524">
    <property type="term" value="F:ATP binding"/>
    <property type="evidence" value="ECO:0007669"/>
    <property type="project" value="UniProtKB-UniRule"/>
</dbReference>
<dbReference type="InterPro" id="IPR012340">
    <property type="entry name" value="NA-bd_OB-fold"/>
</dbReference>
<comment type="subcellular location">
    <subcellularLocation>
        <location evidence="1 9">Cytoplasm</location>
    </subcellularLocation>
</comment>
<dbReference type="PROSITE" id="PS50862">
    <property type="entry name" value="AA_TRNA_LIGASE_II"/>
    <property type="match status" value="1"/>
</dbReference>
<feature type="binding site" evidence="9">
    <location>
        <begin position="238"/>
        <end position="240"/>
    </location>
    <ligand>
        <name>ATP</name>
        <dbReference type="ChEBI" id="CHEBI:30616"/>
    </ligand>
</feature>
<dbReference type="HAMAP" id="MF_02075">
    <property type="entry name" value="Asp_tRNA_synth_type2"/>
    <property type="match status" value="1"/>
</dbReference>
<dbReference type="Gene3D" id="2.40.50.140">
    <property type="entry name" value="Nucleic acid-binding proteins"/>
    <property type="match status" value="1"/>
</dbReference>
<feature type="region of interest" description="Disordered" evidence="10">
    <location>
        <begin position="1"/>
        <end position="21"/>
    </location>
</feature>
<evidence type="ECO:0000256" key="6">
    <source>
        <dbReference type="ARBA" id="ARBA00022840"/>
    </source>
</evidence>
<evidence type="ECO:0000256" key="3">
    <source>
        <dbReference type="ARBA" id="ARBA00022490"/>
    </source>
</evidence>
<organism evidence="12 13">
    <name type="scientific">Yinghuangia soli</name>
    <dbReference type="NCBI Taxonomy" id="2908204"/>
    <lineage>
        <taxon>Bacteria</taxon>
        <taxon>Bacillati</taxon>
        <taxon>Actinomycetota</taxon>
        <taxon>Actinomycetes</taxon>
        <taxon>Kitasatosporales</taxon>
        <taxon>Streptomycetaceae</taxon>
        <taxon>Yinghuangia</taxon>
    </lineage>
</organism>
<dbReference type="InterPro" id="IPR004523">
    <property type="entry name" value="Asp-tRNA_synthase_2"/>
</dbReference>
<evidence type="ECO:0000313" key="12">
    <source>
        <dbReference type="EMBL" id="MCF2530745.1"/>
    </source>
</evidence>
<feature type="binding site" evidence="9">
    <location>
        <position position="378"/>
    </location>
    <ligand>
        <name>ATP</name>
        <dbReference type="ChEBI" id="CHEBI:30616"/>
    </ligand>
</feature>
<dbReference type="GO" id="GO:0050560">
    <property type="term" value="F:aspartate-tRNA(Asn) ligase activity"/>
    <property type="evidence" value="ECO:0007669"/>
    <property type="project" value="UniProtKB-EC"/>
</dbReference>
<dbReference type="GO" id="GO:0005829">
    <property type="term" value="C:cytosol"/>
    <property type="evidence" value="ECO:0007669"/>
    <property type="project" value="TreeGrafter"/>
</dbReference>
<reference evidence="12" key="1">
    <citation type="submission" date="2022-01" db="EMBL/GenBank/DDBJ databases">
        <title>Genome-Based Taxonomic Classification of the Phylum Actinobacteria.</title>
        <authorList>
            <person name="Gao Y."/>
        </authorList>
    </citation>
    <scope>NUCLEOTIDE SEQUENCE</scope>
    <source>
        <strain evidence="12">KLBMP 8922</strain>
    </source>
</reference>
<dbReference type="EMBL" id="JAKFHA010000018">
    <property type="protein sequence ID" value="MCF2530745.1"/>
    <property type="molecule type" value="Genomic_DNA"/>
</dbReference>
<comment type="catalytic activity">
    <reaction evidence="9">
        <text>tRNA(Asx) + L-aspartate + ATP = L-aspartyl-tRNA(Asx) + AMP + diphosphate</text>
        <dbReference type="Rhea" id="RHEA:18349"/>
        <dbReference type="Rhea" id="RHEA-COMP:9710"/>
        <dbReference type="Rhea" id="RHEA-COMP:9711"/>
        <dbReference type="ChEBI" id="CHEBI:29991"/>
        <dbReference type="ChEBI" id="CHEBI:30616"/>
        <dbReference type="ChEBI" id="CHEBI:33019"/>
        <dbReference type="ChEBI" id="CHEBI:78442"/>
        <dbReference type="ChEBI" id="CHEBI:78516"/>
        <dbReference type="ChEBI" id="CHEBI:456215"/>
        <dbReference type="EC" id="6.1.1.23"/>
    </reaction>
</comment>
<feature type="domain" description="Aminoacyl-transfer RNA synthetases class-II family profile" evidence="11">
    <location>
        <begin position="164"/>
        <end position="447"/>
    </location>
</feature>
<evidence type="ECO:0000256" key="4">
    <source>
        <dbReference type="ARBA" id="ARBA00022598"/>
    </source>
</evidence>
<keyword evidence="4 9" id="KW-0436">Ligase</keyword>
<dbReference type="EC" id="6.1.1.23" evidence="9"/>
<feature type="binding site" evidence="9">
    <location>
        <begin position="426"/>
        <end position="429"/>
    </location>
    <ligand>
        <name>ATP</name>
        <dbReference type="ChEBI" id="CHEBI:30616"/>
    </ligand>
</feature>
<dbReference type="InterPro" id="IPR006195">
    <property type="entry name" value="aa-tRNA-synth_II"/>
</dbReference>
<dbReference type="SUPFAM" id="SSF50249">
    <property type="entry name" value="Nucleic acid-binding proteins"/>
    <property type="match status" value="1"/>
</dbReference>
<feature type="site" description="Important for tRNA non-discrimination" evidence="9">
    <location>
        <position position="101"/>
    </location>
</feature>
<keyword evidence="7 9" id="KW-0648">Protein biosynthesis</keyword>
<evidence type="ECO:0000256" key="10">
    <source>
        <dbReference type="SAM" id="MobiDB-lite"/>
    </source>
</evidence>
<dbReference type="InterPro" id="IPR045864">
    <property type="entry name" value="aa-tRNA-synth_II/BPL/LPL"/>
</dbReference>
<feature type="binding site" evidence="9">
    <location>
        <position position="230"/>
    </location>
    <ligand>
        <name>L-aspartate</name>
        <dbReference type="ChEBI" id="CHEBI:29991"/>
    </ligand>
</feature>
<evidence type="ECO:0000256" key="7">
    <source>
        <dbReference type="ARBA" id="ARBA00022917"/>
    </source>
</evidence>
<dbReference type="Pfam" id="PF01336">
    <property type="entry name" value="tRNA_anti-codon"/>
    <property type="match status" value="1"/>
</dbReference>
<evidence type="ECO:0000256" key="2">
    <source>
        <dbReference type="ARBA" id="ARBA00005312"/>
    </source>
</evidence>
<dbReference type="RefSeq" id="WP_235055406.1">
    <property type="nucleotide sequence ID" value="NZ_JAKFHA010000018.1"/>
</dbReference>
<dbReference type="Gene3D" id="3.30.930.10">
    <property type="entry name" value="Bira Bifunctional Protein, Domain 2"/>
    <property type="match status" value="1"/>
</dbReference>